<evidence type="ECO:0000259" key="1">
    <source>
        <dbReference type="Pfam" id="PF18765"/>
    </source>
</evidence>
<dbReference type="SUPFAM" id="SSF81301">
    <property type="entry name" value="Nucleotidyltransferase"/>
    <property type="match status" value="1"/>
</dbReference>
<dbReference type="InterPro" id="IPR043519">
    <property type="entry name" value="NT_sf"/>
</dbReference>
<evidence type="ECO:0000313" key="3">
    <source>
        <dbReference type="Proteomes" id="UP000003379"/>
    </source>
</evidence>
<proteinExistence type="predicted"/>
<comment type="caution">
    <text evidence="2">The sequence shown here is derived from an EMBL/GenBank/DDBJ whole genome shotgun (WGS) entry which is preliminary data.</text>
</comment>
<dbReference type="Pfam" id="PF18765">
    <property type="entry name" value="Polbeta"/>
    <property type="match status" value="1"/>
</dbReference>
<evidence type="ECO:0000313" key="2">
    <source>
        <dbReference type="EMBL" id="EHL19966.1"/>
    </source>
</evidence>
<dbReference type="Proteomes" id="UP000003379">
    <property type="component" value="Unassembled WGS sequence"/>
</dbReference>
<sequence length="407" mass="48990">MFENYKKDLKDNIKKNKLSKKIEAIFLYGSYATESRDENSDIDILVLTKTKIWVSDENKVFEILSHLYNNKKMDISIYDMDKFQKLLDSGSLFLHHLKNESILVYSYEDKPKEYYFNKLKEFKGISEDILLYKRMLKKVELSIEINEVNHFDLCVLGMIARNTLTVLNYVKFKDKSRFGKFDVFKAIDNEDLNFSVVEYSELLSYRSFFNRNTPNIELPSLEHIKSIFNNIRELILFSMKYVGVIDTIDRFYFLLDDNNKRNLYTSFEVFIDLERDIYMYLKKYTSDRYGLILTSIRLDILQSFFYEYREDCFIKITLQILKHIEDVKKYSSNYSIEFPDINDIKDSLYKKNYIMKIIFNSIKNIKLPFNILNKFLNNLKMNLEPKIENTLKKDLEEYRLLRDKLFK</sequence>
<protein>
    <recommendedName>
        <fullName evidence="1">Polymerase beta nucleotidyltransferase domain-containing protein</fullName>
    </recommendedName>
</protein>
<gene>
    <name evidence="2" type="ORF">HMPREF9628_01139</name>
</gene>
<organism evidence="2 3">
    <name type="scientific">Peptoanaerobacter stomatis</name>
    <dbReference type="NCBI Taxonomy" id="796937"/>
    <lineage>
        <taxon>Bacteria</taxon>
        <taxon>Bacillati</taxon>
        <taxon>Bacillota</taxon>
        <taxon>Clostridia</taxon>
        <taxon>Peptostreptococcales</taxon>
        <taxon>Filifactoraceae</taxon>
        <taxon>Peptoanaerobacter</taxon>
    </lineage>
</organism>
<dbReference type="EMBL" id="AFZG01000013">
    <property type="protein sequence ID" value="EHL19966.1"/>
    <property type="molecule type" value="Genomic_DNA"/>
</dbReference>
<dbReference type="Gene3D" id="3.30.460.10">
    <property type="entry name" value="Beta Polymerase, domain 2"/>
    <property type="match status" value="1"/>
</dbReference>
<feature type="domain" description="Polymerase beta nucleotidyltransferase" evidence="1">
    <location>
        <begin position="14"/>
        <end position="107"/>
    </location>
</feature>
<dbReference type="InterPro" id="IPR041633">
    <property type="entry name" value="Polbeta"/>
</dbReference>
<dbReference type="AlphaFoldDB" id="G9XAX2"/>
<name>G9XAX2_9FIRM</name>
<dbReference type="RefSeq" id="WP_009529175.1">
    <property type="nucleotide sequence ID" value="NZ_JH414603.1"/>
</dbReference>
<dbReference type="HOGENOM" id="CLU_675881_0_0_9"/>
<dbReference type="CDD" id="cd05403">
    <property type="entry name" value="NT_KNTase_like"/>
    <property type="match status" value="1"/>
</dbReference>
<accession>G9XAX2</accession>
<reference evidence="2 3" key="1">
    <citation type="submission" date="2011-08" db="EMBL/GenBank/DDBJ databases">
        <title>The Genome Sequence of Eubacteriaceae bacterium CM5.</title>
        <authorList>
            <consortium name="The Broad Institute Genome Sequencing Platform"/>
            <person name="Earl A."/>
            <person name="Ward D."/>
            <person name="Feldgarden M."/>
            <person name="Gevers D."/>
            <person name="Sizova M."/>
            <person name="Hazen A."/>
            <person name="Epstein S."/>
            <person name="Young S.K."/>
            <person name="Zeng Q."/>
            <person name="Gargeya S."/>
            <person name="Fitzgerald M."/>
            <person name="Haas B."/>
            <person name="Abouelleil A."/>
            <person name="Alvarado L."/>
            <person name="Arachchi H.M."/>
            <person name="Berlin A."/>
            <person name="Brown A."/>
            <person name="Chapman S.B."/>
            <person name="Chen Z."/>
            <person name="Dunbar C."/>
            <person name="Freedman E."/>
            <person name="Gearin G."/>
            <person name="Gellesch M."/>
            <person name="Goldberg J."/>
            <person name="Griggs A."/>
            <person name="Gujja S."/>
            <person name="Heiman D."/>
            <person name="Howarth C."/>
            <person name="Larson L."/>
            <person name="Lui A."/>
            <person name="MacDonald P.J.P."/>
            <person name="Montmayeur A."/>
            <person name="Murphy C."/>
            <person name="Neiman D."/>
            <person name="Pearson M."/>
            <person name="Priest M."/>
            <person name="Roberts A."/>
            <person name="Saif S."/>
            <person name="Shea T."/>
            <person name="Shenoy N."/>
            <person name="Sisk P."/>
            <person name="Stolte C."/>
            <person name="Sykes S."/>
            <person name="Wortman J."/>
            <person name="Nusbaum C."/>
            <person name="Birren B."/>
        </authorList>
    </citation>
    <scope>NUCLEOTIDE SEQUENCE [LARGE SCALE GENOMIC DNA]</scope>
    <source>
        <strain evidence="2 3">CM5</strain>
    </source>
</reference>